<dbReference type="SMART" id="SM00065">
    <property type="entry name" value="GAF"/>
    <property type="match status" value="1"/>
</dbReference>
<dbReference type="RefSeq" id="WP_227625613.1">
    <property type="nucleotide sequence ID" value="NZ_BAZW01000013.1"/>
</dbReference>
<dbReference type="InterPro" id="IPR003018">
    <property type="entry name" value="GAF"/>
</dbReference>
<dbReference type="EC" id="2.7.13.3" evidence="3"/>
<dbReference type="AlphaFoldDB" id="A0A0E9LX31"/>
<proteinExistence type="predicted"/>
<dbReference type="Pfam" id="PF01590">
    <property type="entry name" value="GAF"/>
    <property type="match status" value="1"/>
</dbReference>
<dbReference type="PROSITE" id="PS50109">
    <property type="entry name" value="HIS_KIN"/>
    <property type="match status" value="1"/>
</dbReference>
<dbReference type="Gene3D" id="3.40.50.2300">
    <property type="match status" value="1"/>
</dbReference>
<organism evidence="21 22">
    <name type="scientific">Geofilum rubicundum JCM 15548</name>
    <dbReference type="NCBI Taxonomy" id="1236989"/>
    <lineage>
        <taxon>Bacteria</taxon>
        <taxon>Pseudomonadati</taxon>
        <taxon>Bacteroidota</taxon>
        <taxon>Bacteroidia</taxon>
        <taxon>Marinilabiliales</taxon>
        <taxon>Marinilabiliaceae</taxon>
        <taxon>Geofilum</taxon>
    </lineage>
</organism>
<dbReference type="CDD" id="cd00082">
    <property type="entry name" value="HisKA"/>
    <property type="match status" value="1"/>
</dbReference>
<keyword evidence="13" id="KW-0472">Membrane</keyword>
<evidence type="ECO:0000256" key="9">
    <source>
        <dbReference type="ARBA" id="ARBA00022777"/>
    </source>
</evidence>
<evidence type="ECO:0000256" key="15">
    <source>
        <dbReference type="ARBA" id="ARBA00068150"/>
    </source>
</evidence>
<dbReference type="InterPro" id="IPR011006">
    <property type="entry name" value="CheY-like_superfamily"/>
</dbReference>
<dbReference type="FunFam" id="3.30.565.10:FF:000010">
    <property type="entry name" value="Sensor histidine kinase RcsC"/>
    <property type="match status" value="1"/>
</dbReference>
<comment type="caution">
    <text evidence="21">The sequence shown here is derived from an EMBL/GenBank/DDBJ whole genome shotgun (WGS) entry which is preliminary data.</text>
</comment>
<dbReference type="CDD" id="cd16922">
    <property type="entry name" value="HATPase_EvgS-ArcB-TorS-like"/>
    <property type="match status" value="1"/>
</dbReference>
<evidence type="ECO:0000256" key="16">
    <source>
        <dbReference type="PROSITE-ProRule" id="PRU00169"/>
    </source>
</evidence>
<dbReference type="InterPro" id="IPR001789">
    <property type="entry name" value="Sig_transdc_resp-reg_receiver"/>
</dbReference>
<dbReference type="Gene3D" id="1.20.120.160">
    <property type="entry name" value="HPT domain"/>
    <property type="match status" value="1"/>
</dbReference>
<dbReference type="SMART" id="SM00387">
    <property type="entry name" value="HATPase_c"/>
    <property type="match status" value="1"/>
</dbReference>
<dbReference type="InterPro" id="IPR036641">
    <property type="entry name" value="HPT_dom_sf"/>
</dbReference>
<accession>A0A0E9LX31</accession>
<dbReference type="InterPro" id="IPR036890">
    <property type="entry name" value="HATPase_C_sf"/>
</dbReference>
<feature type="domain" description="Histidine kinase" evidence="18">
    <location>
        <begin position="273"/>
        <end position="494"/>
    </location>
</feature>
<evidence type="ECO:0000256" key="3">
    <source>
        <dbReference type="ARBA" id="ARBA00012438"/>
    </source>
</evidence>
<dbReference type="InterPro" id="IPR003594">
    <property type="entry name" value="HATPase_dom"/>
</dbReference>
<dbReference type="InterPro" id="IPR004358">
    <property type="entry name" value="Sig_transdc_His_kin-like_C"/>
</dbReference>
<keyword evidence="4" id="KW-1003">Cell membrane</keyword>
<dbReference type="InterPro" id="IPR013655">
    <property type="entry name" value="PAS_fold_3"/>
</dbReference>
<evidence type="ECO:0000256" key="10">
    <source>
        <dbReference type="ARBA" id="ARBA00022840"/>
    </source>
</evidence>
<dbReference type="SUPFAM" id="SSF55785">
    <property type="entry name" value="PYP-like sensor domain (PAS domain)"/>
    <property type="match status" value="1"/>
</dbReference>
<comment type="subcellular location">
    <subcellularLocation>
        <location evidence="2">Cell membrane</location>
        <topology evidence="2">Multi-pass membrane protein</topology>
    </subcellularLocation>
</comment>
<dbReference type="InterPro" id="IPR036097">
    <property type="entry name" value="HisK_dim/P_sf"/>
</dbReference>
<dbReference type="SUPFAM" id="SSF52172">
    <property type="entry name" value="CheY-like"/>
    <property type="match status" value="2"/>
</dbReference>
<dbReference type="SMART" id="SM00388">
    <property type="entry name" value="HisKA"/>
    <property type="match status" value="1"/>
</dbReference>
<gene>
    <name evidence="21" type="ORF">JCM15548_12042</name>
</gene>
<evidence type="ECO:0000256" key="6">
    <source>
        <dbReference type="ARBA" id="ARBA00022679"/>
    </source>
</evidence>
<keyword evidence="7" id="KW-0812">Transmembrane</keyword>
<dbReference type="Pfam" id="PF00072">
    <property type="entry name" value="Response_reg"/>
    <property type="match status" value="1"/>
</dbReference>
<evidence type="ECO:0000256" key="12">
    <source>
        <dbReference type="ARBA" id="ARBA00023012"/>
    </source>
</evidence>
<dbReference type="PANTHER" id="PTHR45339:SF1">
    <property type="entry name" value="HYBRID SIGNAL TRANSDUCTION HISTIDINE KINASE J"/>
    <property type="match status" value="1"/>
</dbReference>
<dbReference type="Pfam" id="PF08447">
    <property type="entry name" value="PAS_3"/>
    <property type="match status" value="1"/>
</dbReference>
<dbReference type="SUPFAM" id="SSF55874">
    <property type="entry name" value="ATPase domain of HSP90 chaperone/DNA topoisomerase II/histidine kinase"/>
    <property type="match status" value="1"/>
</dbReference>
<keyword evidence="6" id="KW-0808">Transferase</keyword>
<name>A0A0E9LX31_9BACT</name>
<dbReference type="STRING" id="1236989.JCM15548_12042"/>
<dbReference type="InterPro" id="IPR003661">
    <property type="entry name" value="HisK_dim/P_dom"/>
</dbReference>
<dbReference type="Pfam" id="PF02518">
    <property type="entry name" value="HATPase_c"/>
    <property type="match status" value="1"/>
</dbReference>
<dbReference type="SUPFAM" id="SSF55781">
    <property type="entry name" value="GAF domain-like"/>
    <property type="match status" value="1"/>
</dbReference>
<evidence type="ECO:0000313" key="21">
    <source>
        <dbReference type="EMBL" id="GAO29814.1"/>
    </source>
</evidence>
<dbReference type="GO" id="GO:0000155">
    <property type="term" value="F:phosphorelay sensor kinase activity"/>
    <property type="evidence" value="ECO:0007669"/>
    <property type="project" value="InterPro"/>
</dbReference>
<dbReference type="SMART" id="SM00086">
    <property type="entry name" value="PAC"/>
    <property type="match status" value="1"/>
</dbReference>
<evidence type="ECO:0000256" key="5">
    <source>
        <dbReference type="ARBA" id="ARBA00022553"/>
    </source>
</evidence>
<keyword evidence="22" id="KW-1185">Reference proteome</keyword>
<evidence type="ECO:0000256" key="11">
    <source>
        <dbReference type="ARBA" id="ARBA00022989"/>
    </source>
</evidence>
<dbReference type="InterPro" id="IPR005467">
    <property type="entry name" value="His_kinase_dom"/>
</dbReference>
<dbReference type="Gene3D" id="3.30.450.40">
    <property type="match status" value="1"/>
</dbReference>
<evidence type="ECO:0000256" key="2">
    <source>
        <dbReference type="ARBA" id="ARBA00004651"/>
    </source>
</evidence>
<keyword evidence="17" id="KW-0175">Coiled coil</keyword>
<dbReference type="InterPro" id="IPR029016">
    <property type="entry name" value="GAF-like_dom_sf"/>
</dbReference>
<keyword evidence="11" id="KW-1133">Transmembrane helix</keyword>
<dbReference type="Gene3D" id="3.30.450.20">
    <property type="entry name" value="PAS domain"/>
    <property type="match status" value="1"/>
</dbReference>
<dbReference type="Pfam" id="PF00512">
    <property type="entry name" value="HisKA"/>
    <property type="match status" value="1"/>
</dbReference>
<protein>
    <recommendedName>
        <fullName evidence="15">Sensory/regulatory protein RpfC</fullName>
        <ecNumber evidence="3">2.7.13.3</ecNumber>
    </recommendedName>
</protein>
<evidence type="ECO:0000256" key="4">
    <source>
        <dbReference type="ARBA" id="ARBA00022475"/>
    </source>
</evidence>
<evidence type="ECO:0000256" key="7">
    <source>
        <dbReference type="ARBA" id="ARBA00022692"/>
    </source>
</evidence>
<evidence type="ECO:0000256" key="1">
    <source>
        <dbReference type="ARBA" id="ARBA00000085"/>
    </source>
</evidence>
<evidence type="ECO:0000259" key="18">
    <source>
        <dbReference type="PROSITE" id="PS50109"/>
    </source>
</evidence>
<keyword evidence="12" id="KW-0902">Two-component regulatory system</keyword>
<keyword evidence="5 16" id="KW-0597">Phosphoprotein</keyword>
<dbReference type="SUPFAM" id="SSF47226">
    <property type="entry name" value="Histidine-containing phosphotransfer domain, HPT domain"/>
    <property type="match status" value="1"/>
</dbReference>
<evidence type="ECO:0000259" key="19">
    <source>
        <dbReference type="PROSITE" id="PS50110"/>
    </source>
</evidence>
<feature type="modified residue" description="4-aspartylphosphate" evidence="16">
    <location>
        <position position="714"/>
    </location>
</feature>
<evidence type="ECO:0000256" key="17">
    <source>
        <dbReference type="SAM" id="Coils"/>
    </source>
</evidence>
<dbReference type="FunFam" id="1.10.287.130:FF:000002">
    <property type="entry name" value="Two-component osmosensing histidine kinase"/>
    <property type="match status" value="1"/>
</dbReference>
<dbReference type="PROSITE" id="PS50110">
    <property type="entry name" value="RESPONSE_REGULATORY"/>
    <property type="match status" value="1"/>
</dbReference>
<keyword evidence="9" id="KW-0418">Kinase</keyword>
<evidence type="ECO:0000256" key="8">
    <source>
        <dbReference type="ARBA" id="ARBA00022741"/>
    </source>
</evidence>
<reference evidence="21 22" key="1">
    <citation type="journal article" date="2015" name="Microbes Environ.">
        <title>Distribution and evolution of nitrogen fixation genes in the phylum bacteroidetes.</title>
        <authorList>
            <person name="Inoue J."/>
            <person name="Oshima K."/>
            <person name="Suda W."/>
            <person name="Sakamoto M."/>
            <person name="Iino T."/>
            <person name="Noda S."/>
            <person name="Hongoh Y."/>
            <person name="Hattori M."/>
            <person name="Ohkuma M."/>
        </authorList>
    </citation>
    <scope>NUCLEOTIDE SEQUENCE [LARGE SCALE GENOMIC DNA]</scope>
    <source>
        <strain evidence="21">JCM 15548</strain>
    </source>
</reference>
<dbReference type="CDD" id="cd00130">
    <property type="entry name" value="PAS"/>
    <property type="match status" value="1"/>
</dbReference>
<dbReference type="InterPro" id="IPR001610">
    <property type="entry name" value="PAC"/>
</dbReference>
<comment type="catalytic activity">
    <reaction evidence="1">
        <text>ATP + protein L-histidine = ADP + protein N-phospho-L-histidine.</text>
        <dbReference type="EC" id="2.7.13.3"/>
    </reaction>
</comment>
<dbReference type="Gene3D" id="3.30.565.10">
    <property type="entry name" value="Histidine kinase-like ATPase, C-terminal domain"/>
    <property type="match status" value="1"/>
</dbReference>
<dbReference type="NCBIfam" id="TIGR00229">
    <property type="entry name" value="sensory_box"/>
    <property type="match status" value="1"/>
</dbReference>
<dbReference type="EMBL" id="BAZW01000013">
    <property type="protein sequence ID" value="GAO29814.1"/>
    <property type="molecule type" value="Genomic_DNA"/>
</dbReference>
<dbReference type="SUPFAM" id="SSF47384">
    <property type="entry name" value="Homodimeric domain of signal transducing histidine kinase"/>
    <property type="match status" value="1"/>
</dbReference>
<dbReference type="CDD" id="cd17546">
    <property type="entry name" value="REC_hyHK_CKI1_RcsC-like"/>
    <property type="match status" value="1"/>
</dbReference>
<evidence type="ECO:0000259" key="20">
    <source>
        <dbReference type="PROSITE" id="PS50113"/>
    </source>
</evidence>
<dbReference type="Gene3D" id="1.10.287.130">
    <property type="match status" value="1"/>
</dbReference>
<dbReference type="Proteomes" id="UP000032900">
    <property type="component" value="Unassembled WGS sequence"/>
</dbReference>
<dbReference type="PRINTS" id="PR00344">
    <property type="entry name" value="BCTRLSENSOR"/>
</dbReference>
<dbReference type="PANTHER" id="PTHR45339">
    <property type="entry name" value="HYBRID SIGNAL TRANSDUCTION HISTIDINE KINASE J"/>
    <property type="match status" value="1"/>
</dbReference>
<dbReference type="InterPro" id="IPR000014">
    <property type="entry name" value="PAS"/>
</dbReference>
<dbReference type="InterPro" id="IPR000700">
    <property type="entry name" value="PAS-assoc_C"/>
</dbReference>
<keyword evidence="8" id="KW-0547">Nucleotide-binding</keyword>
<comment type="subunit">
    <text evidence="14">At low DSF concentrations, interacts with RpfF.</text>
</comment>
<feature type="coiled-coil region" evidence="17">
    <location>
        <begin position="246"/>
        <end position="273"/>
    </location>
</feature>
<sequence>MPFVDSDDVKKLRENIRQAVLRQRPYEIEYRVRDLYGQRKWVYEKGLPVYEPDSTKVTLQGVIIDITAQKEAMSELMMRDKLLEGVSEAVKELIVNQVPEEAILKALRVMGEGAGVDRAFAFFNERSDKSGKIVMQHLVEWDKAVLEPVYKEDFEPLPYEAISTTWFYRLSEKKEVTVNMRQAEQGELMFLKRLNVASVMLMPVFVHDRFWGFIGFGYGLRGGVWNESHKTLFKAFAVTLGIVLARNEGAEELQKAKEAAEAATRAKSDFLARMSHEIRTPLNAIIGWTHLGLEKLEIPGHSNYLKRIQSSSRSLLGIINDILDFSKIEAGRLELESIDFDLESVMQNLADIVYFRANEKGLNLVFDYSPNVPLNLIGDPLRIEQVLVNLVNNAIKFTDQGEVIVKIRTKSIAASQIEMLFSVTDTGIGLKDEQKINLFKAFSQADVSITRKYGGTGLGLAICKRLTSLMGGKIWVDSEYGVGSTFSFTAKVGRQVVQKKEQMCHAFEGEGDTVLIADTGRSAAKSFQHMLQDFGFTVKRLSSEKALWREFERIEQVEPYRIVFIDKNIFGENEGSGLKRLLSYEEAYEHLVFLSTPFNEGQIKSSWTGKEEPVLLNKPANYSLLFDCLMDVLGGEGTPHLTASGKKRVYRDLLREKQEIKALVVDDTASNRSLATELLDMAGIRTDVVAGGKEALDLARGQNGECPYDIVLMDINMPEMDGYAATRKLKKIEGWEEVPVAAMTAEAFGDVEALCLQAGMVGIIGKPIDPEDLFRVIYHLVFGSDEDGLKDESSDQVEAVHFDFPEIEGLNVQAGIRRMGGRSDLYKRLLKGFCHDYQYFGAYLNELRDGNDKETLGRLLHSLKGIVGTMEPRLFIRWPLKRKKLLRKTGPIFPKYPDTWWPKSAKWSKDFRACHL</sequence>
<evidence type="ECO:0000256" key="14">
    <source>
        <dbReference type="ARBA" id="ARBA00064003"/>
    </source>
</evidence>
<dbReference type="SMART" id="SM00448">
    <property type="entry name" value="REC"/>
    <property type="match status" value="1"/>
</dbReference>
<dbReference type="PROSITE" id="PS50113">
    <property type="entry name" value="PAC"/>
    <property type="match status" value="1"/>
</dbReference>
<dbReference type="InterPro" id="IPR035965">
    <property type="entry name" value="PAS-like_dom_sf"/>
</dbReference>
<evidence type="ECO:0000256" key="13">
    <source>
        <dbReference type="ARBA" id="ARBA00023136"/>
    </source>
</evidence>
<keyword evidence="10" id="KW-0067">ATP-binding</keyword>
<feature type="domain" description="PAC" evidence="20">
    <location>
        <begin position="26"/>
        <end position="78"/>
    </location>
</feature>
<dbReference type="GO" id="GO:0005524">
    <property type="term" value="F:ATP binding"/>
    <property type="evidence" value="ECO:0007669"/>
    <property type="project" value="UniProtKB-KW"/>
</dbReference>
<feature type="domain" description="Response regulatory" evidence="19">
    <location>
        <begin position="661"/>
        <end position="781"/>
    </location>
</feature>
<dbReference type="GO" id="GO:0005886">
    <property type="term" value="C:plasma membrane"/>
    <property type="evidence" value="ECO:0007669"/>
    <property type="project" value="UniProtKB-SubCell"/>
</dbReference>
<evidence type="ECO:0000313" key="22">
    <source>
        <dbReference type="Proteomes" id="UP000032900"/>
    </source>
</evidence>